<evidence type="ECO:0000256" key="1">
    <source>
        <dbReference type="SAM" id="MobiDB-lite"/>
    </source>
</evidence>
<dbReference type="AlphaFoldDB" id="A0AAE0MQR5"/>
<evidence type="ECO:0000259" key="2">
    <source>
        <dbReference type="PROSITE" id="PS50008"/>
    </source>
</evidence>
<evidence type="ECO:0000313" key="3">
    <source>
        <dbReference type="EMBL" id="KAK3343045.1"/>
    </source>
</evidence>
<dbReference type="InterPro" id="IPR001711">
    <property type="entry name" value="PLipase_C_Pinositol-sp_Y"/>
</dbReference>
<dbReference type="RefSeq" id="XP_062680838.1">
    <property type="nucleotide sequence ID" value="XM_062822287.1"/>
</dbReference>
<evidence type="ECO:0000313" key="4">
    <source>
        <dbReference type="Proteomes" id="UP001278500"/>
    </source>
</evidence>
<proteinExistence type="predicted"/>
<comment type="caution">
    <text evidence="3">The sequence shown here is derived from an EMBL/GenBank/DDBJ whole genome shotgun (WGS) entry which is preliminary data.</text>
</comment>
<keyword evidence="4" id="KW-1185">Reference proteome</keyword>
<dbReference type="GeneID" id="87859441"/>
<feature type="domain" description="PI-PLC Y-box" evidence="2">
    <location>
        <begin position="60"/>
        <end position="89"/>
    </location>
</feature>
<dbReference type="GO" id="GO:0035556">
    <property type="term" value="P:intracellular signal transduction"/>
    <property type="evidence" value="ECO:0007669"/>
    <property type="project" value="InterPro"/>
</dbReference>
<organism evidence="3 4">
    <name type="scientific">Neurospora tetraspora</name>
    <dbReference type="NCBI Taxonomy" id="94610"/>
    <lineage>
        <taxon>Eukaryota</taxon>
        <taxon>Fungi</taxon>
        <taxon>Dikarya</taxon>
        <taxon>Ascomycota</taxon>
        <taxon>Pezizomycotina</taxon>
        <taxon>Sordariomycetes</taxon>
        <taxon>Sordariomycetidae</taxon>
        <taxon>Sordariales</taxon>
        <taxon>Sordariaceae</taxon>
        <taxon>Neurospora</taxon>
    </lineage>
</organism>
<accession>A0AAE0MQR5</accession>
<name>A0AAE0MQR5_9PEZI</name>
<feature type="region of interest" description="Disordered" evidence="1">
    <location>
        <begin position="1"/>
        <end position="21"/>
    </location>
</feature>
<sequence length="191" mass="21149">MPSLAHVGSGKRTDTHPRHHSKKAIMSMPSPYCHTSGQGSMPCHFVDVVGCYTRSTSLYRYLKRTYPVTTYTQSGSLIGSLYWSKGVQVPLLVRCSRVGSFRPLPEYVYLNHPGPFPKPRACPVSSARQVVQSSRPSFLTAPCTPYASTSAARRRGESTRSRNLRKASENCYWRGIHSKSCPIPGTSVMPP</sequence>
<reference evidence="3" key="1">
    <citation type="journal article" date="2023" name="Mol. Phylogenet. Evol.">
        <title>Genome-scale phylogeny and comparative genomics of the fungal order Sordariales.</title>
        <authorList>
            <person name="Hensen N."/>
            <person name="Bonometti L."/>
            <person name="Westerberg I."/>
            <person name="Brannstrom I.O."/>
            <person name="Guillou S."/>
            <person name="Cros-Aarteil S."/>
            <person name="Calhoun S."/>
            <person name="Haridas S."/>
            <person name="Kuo A."/>
            <person name="Mondo S."/>
            <person name="Pangilinan J."/>
            <person name="Riley R."/>
            <person name="LaButti K."/>
            <person name="Andreopoulos B."/>
            <person name="Lipzen A."/>
            <person name="Chen C."/>
            <person name="Yan M."/>
            <person name="Daum C."/>
            <person name="Ng V."/>
            <person name="Clum A."/>
            <person name="Steindorff A."/>
            <person name="Ohm R.A."/>
            <person name="Martin F."/>
            <person name="Silar P."/>
            <person name="Natvig D.O."/>
            <person name="Lalanne C."/>
            <person name="Gautier V."/>
            <person name="Ament-Velasquez S.L."/>
            <person name="Kruys A."/>
            <person name="Hutchinson M.I."/>
            <person name="Powell A.J."/>
            <person name="Barry K."/>
            <person name="Miller A.N."/>
            <person name="Grigoriev I.V."/>
            <person name="Debuchy R."/>
            <person name="Gladieux P."/>
            <person name="Hiltunen Thoren M."/>
            <person name="Johannesson H."/>
        </authorList>
    </citation>
    <scope>NUCLEOTIDE SEQUENCE</scope>
    <source>
        <strain evidence="3">CBS 560.94</strain>
    </source>
</reference>
<gene>
    <name evidence="3" type="ORF">B0H65DRAFT_238584</name>
</gene>
<protein>
    <recommendedName>
        <fullName evidence="2">PI-PLC Y-box domain-containing protein</fullName>
    </recommendedName>
</protein>
<dbReference type="GO" id="GO:0006629">
    <property type="term" value="P:lipid metabolic process"/>
    <property type="evidence" value="ECO:0007669"/>
    <property type="project" value="InterPro"/>
</dbReference>
<dbReference type="EMBL" id="JAUEPP010000005">
    <property type="protein sequence ID" value="KAK3343045.1"/>
    <property type="molecule type" value="Genomic_DNA"/>
</dbReference>
<dbReference type="PROSITE" id="PS50008">
    <property type="entry name" value="PIPLC_Y_DOMAIN"/>
    <property type="match status" value="1"/>
</dbReference>
<dbReference type="Proteomes" id="UP001278500">
    <property type="component" value="Unassembled WGS sequence"/>
</dbReference>
<reference evidence="3" key="2">
    <citation type="submission" date="2023-06" db="EMBL/GenBank/DDBJ databases">
        <authorList>
            <consortium name="Lawrence Berkeley National Laboratory"/>
            <person name="Haridas S."/>
            <person name="Hensen N."/>
            <person name="Bonometti L."/>
            <person name="Westerberg I."/>
            <person name="Brannstrom I.O."/>
            <person name="Guillou S."/>
            <person name="Cros-Aarteil S."/>
            <person name="Calhoun S."/>
            <person name="Kuo A."/>
            <person name="Mondo S."/>
            <person name="Pangilinan J."/>
            <person name="Riley R."/>
            <person name="Labutti K."/>
            <person name="Andreopoulos B."/>
            <person name="Lipzen A."/>
            <person name="Chen C."/>
            <person name="Yanf M."/>
            <person name="Daum C."/>
            <person name="Ng V."/>
            <person name="Clum A."/>
            <person name="Steindorff A."/>
            <person name="Ohm R."/>
            <person name="Martin F."/>
            <person name="Silar P."/>
            <person name="Natvig D."/>
            <person name="Lalanne C."/>
            <person name="Gautier V."/>
            <person name="Ament-Velasquez S.L."/>
            <person name="Kruys A."/>
            <person name="Hutchinson M.I."/>
            <person name="Powell A.J."/>
            <person name="Barry K."/>
            <person name="Miller A.N."/>
            <person name="Grigoriev I.V."/>
            <person name="Debuchy R."/>
            <person name="Gladieux P."/>
            <person name="Thoren M.H."/>
            <person name="Johannesson H."/>
        </authorList>
    </citation>
    <scope>NUCLEOTIDE SEQUENCE</scope>
    <source>
        <strain evidence="3">CBS 560.94</strain>
    </source>
</reference>
<dbReference type="GO" id="GO:0004435">
    <property type="term" value="F:phosphatidylinositol-4,5-bisphosphate phospholipase C activity"/>
    <property type="evidence" value="ECO:0007669"/>
    <property type="project" value="InterPro"/>
</dbReference>